<evidence type="ECO:0000313" key="3">
    <source>
        <dbReference type="EMBL" id="CAG9134877.1"/>
    </source>
</evidence>
<gene>
    <name evidence="3" type="ORF">PLXY2_LOCUS13114</name>
</gene>
<organism evidence="3 4">
    <name type="scientific">Plutella xylostella</name>
    <name type="common">Diamondback moth</name>
    <name type="synonym">Plutella maculipennis</name>
    <dbReference type="NCBI Taxonomy" id="51655"/>
    <lineage>
        <taxon>Eukaryota</taxon>
        <taxon>Metazoa</taxon>
        <taxon>Ecdysozoa</taxon>
        <taxon>Arthropoda</taxon>
        <taxon>Hexapoda</taxon>
        <taxon>Insecta</taxon>
        <taxon>Pterygota</taxon>
        <taxon>Neoptera</taxon>
        <taxon>Endopterygota</taxon>
        <taxon>Lepidoptera</taxon>
        <taxon>Glossata</taxon>
        <taxon>Ditrysia</taxon>
        <taxon>Yponomeutoidea</taxon>
        <taxon>Plutellidae</taxon>
        <taxon>Plutella</taxon>
    </lineage>
</organism>
<evidence type="ECO:0000256" key="2">
    <source>
        <dbReference type="SAM" id="SignalP"/>
    </source>
</evidence>
<name>A0A8S4G5W2_PLUXY</name>
<protein>
    <submittedName>
        <fullName evidence="3">(diamondback moth) hypothetical protein</fullName>
    </submittedName>
</protein>
<proteinExistence type="predicted"/>
<evidence type="ECO:0000256" key="1">
    <source>
        <dbReference type="SAM" id="MobiDB-lite"/>
    </source>
</evidence>
<feature type="chain" id="PRO_5035731773" evidence="2">
    <location>
        <begin position="21"/>
        <end position="130"/>
    </location>
</feature>
<keyword evidence="4" id="KW-1185">Reference proteome</keyword>
<feature type="signal peptide" evidence="2">
    <location>
        <begin position="1"/>
        <end position="20"/>
    </location>
</feature>
<comment type="caution">
    <text evidence="3">The sequence shown here is derived from an EMBL/GenBank/DDBJ whole genome shotgun (WGS) entry which is preliminary data.</text>
</comment>
<keyword evidence="2" id="KW-0732">Signal</keyword>
<dbReference type="AlphaFoldDB" id="A0A8S4G5W2"/>
<accession>A0A8S4G5W2</accession>
<evidence type="ECO:0000313" key="4">
    <source>
        <dbReference type="Proteomes" id="UP000653454"/>
    </source>
</evidence>
<sequence>MNVIHLLSCTALLTICSATAIPTGNKNKQTKLLFIRYPEYKPGYKYYYPTTYNIYFNTDQQNRLLNIALFQIHTWNSPQFSVLDLGSMNPLSALGQIANFNPFKPSDATTEEKGSASSSSGDGNSPKDVK</sequence>
<dbReference type="Proteomes" id="UP000653454">
    <property type="component" value="Unassembled WGS sequence"/>
</dbReference>
<dbReference type="EMBL" id="CAJHNJ030000087">
    <property type="protein sequence ID" value="CAG9134877.1"/>
    <property type="molecule type" value="Genomic_DNA"/>
</dbReference>
<feature type="region of interest" description="Disordered" evidence="1">
    <location>
        <begin position="103"/>
        <end position="130"/>
    </location>
</feature>
<reference evidence="3" key="1">
    <citation type="submission" date="2020-11" db="EMBL/GenBank/DDBJ databases">
        <authorList>
            <person name="Whiteford S."/>
        </authorList>
    </citation>
    <scope>NUCLEOTIDE SEQUENCE</scope>
</reference>
<feature type="compositionally biased region" description="Low complexity" evidence="1">
    <location>
        <begin position="115"/>
        <end position="124"/>
    </location>
</feature>